<protein>
    <submittedName>
        <fullName evidence="1">Uncharacterized protein</fullName>
    </submittedName>
</protein>
<comment type="caution">
    <text evidence="1">The sequence shown here is derived from an EMBL/GenBank/DDBJ whole genome shotgun (WGS) entry which is preliminary data.</text>
</comment>
<sequence length="72" mass="7683">MKTQNTSATARHQPLMGALVHMSQQTRIAENVGADGKSACMLQTSKLELNWCHGELLIRFTGSAVTLAKAGA</sequence>
<proteinExistence type="predicted"/>
<dbReference type="EMBL" id="JAJNCT010000007">
    <property type="protein sequence ID" value="MCD2164893.1"/>
    <property type="molecule type" value="Genomic_DNA"/>
</dbReference>
<dbReference type="AlphaFoldDB" id="A0AAW4XV43"/>
<gene>
    <name evidence="1" type="ORF">LPW39_07065</name>
</gene>
<dbReference type="RefSeq" id="WP_230772961.1">
    <property type="nucleotide sequence ID" value="NZ_JAJNCT010000007.1"/>
</dbReference>
<dbReference type="Proteomes" id="UP001199260">
    <property type="component" value="Unassembled WGS sequence"/>
</dbReference>
<accession>A0AAW4XV43</accession>
<evidence type="ECO:0000313" key="2">
    <source>
        <dbReference type="Proteomes" id="UP001199260"/>
    </source>
</evidence>
<reference evidence="1 2" key="1">
    <citation type="submission" date="2021-11" db="EMBL/GenBank/DDBJ databases">
        <title>Genome sequence.</title>
        <authorList>
            <person name="Sun Q."/>
        </authorList>
    </citation>
    <scope>NUCLEOTIDE SEQUENCE [LARGE SCALE GENOMIC DNA]</scope>
    <source>
        <strain evidence="1 2">KCTC 12005</strain>
    </source>
</reference>
<keyword evidence="2" id="KW-1185">Reference proteome</keyword>
<evidence type="ECO:0000313" key="1">
    <source>
        <dbReference type="EMBL" id="MCD2164893.1"/>
    </source>
</evidence>
<organism evidence="1 2">
    <name type="scientific">Comamonas koreensis</name>
    <dbReference type="NCBI Taxonomy" id="160825"/>
    <lineage>
        <taxon>Bacteria</taxon>
        <taxon>Pseudomonadati</taxon>
        <taxon>Pseudomonadota</taxon>
        <taxon>Betaproteobacteria</taxon>
        <taxon>Burkholderiales</taxon>
        <taxon>Comamonadaceae</taxon>
        <taxon>Comamonas</taxon>
    </lineage>
</organism>
<name>A0AAW4XV43_9BURK</name>